<dbReference type="Gene3D" id="3.30.530.20">
    <property type="match status" value="1"/>
</dbReference>
<dbReference type="RefSeq" id="WP_348757454.1">
    <property type="nucleotide sequence ID" value="NZ_OZ026884.1"/>
</dbReference>
<dbReference type="PANTHER" id="PTHR39332:SF7">
    <property type="entry name" value="SRPBCC FAMILY PROTEIN"/>
    <property type="match status" value="1"/>
</dbReference>
<keyword evidence="2" id="KW-1185">Reference proteome</keyword>
<dbReference type="InterPro" id="IPR019587">
    <property type="entry name" value="Polyketide_cyclase/dehydratase"/>
</dbReference>
<name>A0ABM9NJU0_9GAMM</name>
<dbReference type="CDD" id="cd07821">
    <property type="entry name" value="PYR_PYL_RCAR_like"/>
    <property type="match status" value="1"/>
</dbReference>
<evidence type="ECO:0000313" key="2">
    <source>
        <dbReference type="Proteomes" id="UP001497493"/>
    </source>
</evidence>
<dbReference type="EMBL" id="OZ026884">
    <property type="protein sequence ID" value="CAL1240907.1"/>
    <property type="molecule type" value="Genomic_DNA"/>
</dbReference>
<proteinExistence type="predicted"/>
<accession>A0ABM9NJU0</accession>
<sequence length="141" mass="15344">MTETVIVTKVIKVPADRVWTAISGIGGLERWFPVIARCRVEGEGVGAVRVLELTGGGEIRDRIERIDHGARRFHYLRTDHPFPVTRYVGTVEVGDGGDGQAEVAWSVEIDVTAEARDEMVGFLKGALSDGIDGIERDLQGA</sequence>
<organism evidence="1 2">
    <name type="scientific">Candidatus Methylocalor cossyra</name>
    <dbReference type="NCBI Taxonomy" id="3108543"/>
    <lineage>
        <taxon>Bacteria</taxon>
        <taxon>Pseudomonadati</taxon>
        <taxon>Pseudomonadota</taxon>
        <taxon>Gammaproteobacteria</taxon>
        <taxon>Methylococcales</taxon>
        <taxon>Methylococcaceae</taxon>
        <taxon>Candidatus Methylocalor</taxon>
    </lineage>
</organism>
<evidence type="ECO:0008006" key="3">
    <source>
        <dbReference type="Google" id="ProtNLM"/>
    </source>
</evidence>
<dbReference type="Proteomes" id="UP001497493">
    <property type="component" value="Chromosome"/>
</dbReference>
<protein>
    <recommendedName>
        <fullName evidence="3">Polyketide cyclase / dehydrase and lipid transport</fullName>
    </recommendedName>
</protein>
<reference evidence="1 2" key="1">
    <citation type="submission" date="2024-04" db="EMBL/GenBank/DDBJ databases">
        <authorList>
            <person name="Cremers G."/>
        </authorList>
    </citation>
    <scope>NUCLEOTIDE SEQUENCE [LARGE SCALE GENOMIC DNA]</scope>
    <source>
        <strain evidence="1">MeCH1-AG</strain>
    </source>
</reference>
<dbReference type="Pfam" id="PF10604">
    <property type="entry name" value="Polyketide_cyc2"/>
    <property type="match status" value="1"/>
</dbReference>
<gene>
    <name evidence="1" type="ORF">MECH1_V1_2131</name>
</gene>
<dbReference type="PANTHER" id="PTHR39332">
    <property type="entry name" value="BLL4707 PROTEIN"/>
    <property type="match status" value="1"/>
</dbReference>
<dbReference type="SUPFAM" id="SSF55961">
    <property type="entry name" value="Bet v1-like"/>
    <property type="match status" value="1"/>
</dbReference>
<evidence type="ECO:0000313" key="1">
    <source>
        <dbReference type="EMBL" id="CAL1240907.1"/>
    </source>
</evidence>
<dbReference type="InterPro" id="IPR023393">
    <property type="entry name" value="START-like_dom_sf"/>
</dbReference>